<dbReference type="EMBL" id="MU251601">
    <property type="protein sequence ID" value="KAG9231449.1"/>
    <property type="molecule type" value="Genomic_DNA"/>
</dbReference>
<evidence type="ECO:0000313" key="4">
    <source>
        <dbReference type="Proteomes" id="UP000824998"/>
    </source>
</evidence>
<proteinExistence type="predicted"/>
<evidence type="ECO:0000256" key="2">
    <source>
        <dbReference type="SAM" id="SignalP"/>
    </source>
</evidence>
<protein>
    <submittedName>
        <fullName evidence="3">GEgh16 protein</fullName>
    </submittedName>
</protein>
<dbReference type="OrthoDB" id="3241054at2759"/>
<evidence type="ECO:0000256" key="1">
    <source>
        <dbReference type="SAM" id="MobiDB-lite"/>
    </source>
</evidence>
<dbReference type="Pfam" id="PF11327">
    <property type="entry name" value="Egh16-like"/>
    <property type="match status" value="1"/>
</dbReference>
<comment type="caution">
    <text evidence="3">The sequence shown here is derived from an EMBL/GenBank/DDBJ whole genome shotgun (WGS) entry which is preliminary data.</text>
</comment>
<name>A0A9P8C2I4_9HELO</name>
<organism evidence="3 4">
    <name type="scientific">Amylocarpus encephaloides</name>
    <dbReference type="NCBI Taxonomy" id="45428"/>
    <lineage>
        <taxon>Eukaryota</taxon>
        <taxon>Fungi</taxon>
        <taxon>Dikarya</taxon>
        <taxon>Ascomycota</taxon>
        <taxon>Pezizomycotina</taxon>
        <taxon>Leotiomycetes</taxon>
        <taxon>Helotiales</taxon>
        <taxon>Helotiales incertae sedis</taxon>
        <taxon>Amylocarpus</taxon>
    </lineage>
</organism>
<feature type="compositionally biased region" description="Low complexity" evidence="1">
    <location>
        <begin position="255"/>
        <end position="270"/>
    </location>
</feature>
<dbReference type="InterPro" id="IPR021476">
    <property type="entry name" value="Egh16-like"/>
</dbReference>
<keyword evidence="2" id="KW-0732">Signal</keyword>
<reference evidence="3" key="1">
    <citation type="journal article" date="2021" name="IMA Fungus">
        <title>Genomic characterization of three marine fungi, including Emericellopsis atlantica sp. nov. with signatures of a generalist lifestyle and marine biomass degradation.</title>
        <authorList>
            <person name="Hagestad O.C."/>
            <person name="Hou L."/>
            <person name="Andersen J.H."/>
            <person name="Hansen E.H."/>
            <person name="Altermark B."/>
            <person name="Li C."/>
            <person name="Kuhnert E."/>
            <person name="Cox R.J."/>
            <person name="Crous P.W."/>
            <person name="Spatafora J.W."/>
            <person name="Lail K."/>
            <person name="Amirebrahimi M."/>
            <person name="Lipzen A."/>
            <person name="Pangilinan J."/>
            <person name="Andreopoulos W."/>
            <person name="Hayes R.D."/>
            <person name="Ng V."/>
            <person name="Grigoriev I.V."/>
            <person name="Jackson S.A."/>
            <person name="Sutton T.D.S."/>
            <person name="Dobson A.D.W."/>
            <person name="Rama T."/>
        </authorList>
    </citation>
    <scope>NUCLEOTIDE SEQUENCE</scope>
    <source>
        <strain evidence="3">TRa018bII</strain>
    </source>
</reference>
<dbReference type="PANTHER" id="PTHR34618">
    <property type="entry name" value="SURFACE PROTEIN MAS1, PUTATIVE-RELATED"/>
    <property type="match status" value="1"/>
</dbReference>
<dbReference type="PANTHER" id="PTHR34618:SF3">
    <property type="entry name" value="GEGH 16 PROTEIN"/>
    <property type="match status" value="1"/>
</dbReference>
<accession>A0A9P8C2I4</accession>
<sequence length="328" mass="32836">MPSIKQMLISSAILAVASAQGVLVSAKGDKGTSPGLQVDSTNPEDANFISQAEIEANVVNECGRTLHGGNIDIGANTEDQLAAGNVTSVTAGSDVAVTINQVNATGAGPYTCDMDPTNNSQGNSGQTPLTVKERKSNGAAGNLALTVSMPNDLACTGSSTANICTIRCKNAQNFGGCFVVQQTDTAPDENSANTIQTAQTLEGITDQIAQNQKDLPAATKAIAESSLDLNDQGKSLAEEILAADPVVEDAATVASSSAATTATAKANTGQKGKGNGAANGNAATDGNAASNKNGRGNGATAATNGNGNSRGNGNGRGNNNKRTLSVLR</sequence>
<feature type="region of interest" description="Disordered" evidence="1">
    <location>
        <begin position="255"/>
        <end position="328"/>
    </location>
</feature>
<feature type="chain" id="PRO_5040370640" evidence="2">
    <location>
        <begin position="20"/>
        <end position="328"/>
    </location>
</feature>
<feature type="signal peptide" evidence="2">
    <location>
        <begin position="1"/>
        <end position="19"/>
    </location>
</feature>
<dbReference type="AlphaFoldDB" id="A0A9P8C2I4"/>
<keyword evidence="4" id="KW-1185">Reference proteome</keyword>
<feature type="compositionally biased region" description="Low complexity" evidence="1">
    <location>
        <begin position="317"/>
        <end position="328"/>
    </location>
</feature>
<dbReference type="Proteomes" id="UP000824998">
    <property type="component" value="Unassembled WGS sequence"/>
</dbReference>
<feature type="compositionally biased region" description="Low complexity" evidence="1">
    <location>
        <begin position="278"/>
        <end position="307"/>
    </location>
</feature>
<gene>
    <name evidence="3" type="ORF">BJ875DRAFT_117624</name>
</gene>
<evidence type="ECO:0000313" key="3">
    <source>
        <dbReference type="EMBL" id="KAG9231449.1"/>
    </source>
</evidence>